<accession>A0ABT6WT37</accession>
<keyword evidence="1" id="KW-0812">Transmembrane</keyword>
<dbReference type="RefSeq" id="WP_282763863.1">
    <property type="nucleotide sequence ID" value="NZ_JASCTH010000021.1"/>
</dbReference>
<keyword evidence="1" id="KW-0472">Membrane</keyword>
<protein>
    <submittedName>
        <fullName evidence="2">Uncharacterized protein</fullName>
    </submittedName>
</protein>
<proteinExistence type="predicted"/>
<comment type="caution">
    <text evidence="2">The sequence shown here is derived from an EMBL/GenBank/DDBJ whole genome shotgun (WGS) entry which is preliminary data.</text>
</comment>
<dbReference type="Proteomes" id="UP001241758">
    <property type="component" value="Unassembled WGS sequence"/>
</dbReference>
<evidence type="ECO:0000313" key="2">
    <source>
        <dbReference type="EMBL" id="MDI6102785.1"/>
    </source>
</evidence>
<evidence type="ECO:0000313" key="3">
    <source>
        <dbReference type="Proteomes" id="UP001241758"/>
    </source>
</evidence>
<feature type="transmembrane region" description="Helical" evidence="1">
    <location>
        <begin position="21"/>
        <end position="41"/>
    </location>
</feature>
<sequence>MIEKDLGERPGTPVPPSSRHRMAILLALVAAGVISVVAGLLSHAAGNNIPDAILTGGAAFAGAVGLSLTIAHYVGVK</sequence>
<keyword evidence="3" id="KW-1185">Reference proteome</keyword>
<dbReference type="EMBL" id="JASCTH010000021">
    <property type="protein sequence ID" value="MDI6102785.1"/>
    <property type="molecule type" value="Genomic_DNA"/>
</dbReference>
<reference evidence="2 3" key="1">
    <citation type="submission" date="2023-05" db="EMBL/GenBank/DDBJ databases">
        <title>Actinoplanes sp. NEAU-A12 genome sequencing.</title>
        <authorList>
            <person name="Wang Z.-S."/>
        </authorList>
    </citation>
    <scope>NUCLEOTIDE SEQUENCE [LARGE SCALE GENOMIC DNA]</scope>
    <source>
        <strain evidence="2 3">NEAU-A12</strain>
    </source>
</reference>
<name>A0ABT6WT37_9ACTN</name>
<gene>
    <name evidence="2" type="ORF">QLQ12_29610</name>
</gene>
<feature type="transmembrane region" description="Helical" evidence="1">
    <location>
        <begin position="53"/>
        <end position="74"/>
    </location>
</feature>
<keyword evidence="1" id="KW-1133">Transmembrane helix</keyword>
<organism evidence="2 3">
    <name type="scientific">Actinoplanes sandaracinus</name>
    <dbReference type="NCBI Taxonomy" id="3045177"/>
    <lineage>
        <taxon>Bacteria</taxon>
        <taxon>Bacillati</taxon>
        <taxon>Actinomycetota</taxon>
        <taxon>Actinomycetes</taxon>
        <taxon>Micromonosporales</taxon>
        <taxon>Micromonosporaceae</taxon>
        <taxon>Actinoplanes</taxon>
    </lineage>
</organism>
<evidence type="ECO:0000256" key="1">
    <source>
        <dbReference type="SAM" id="Phobius"/>
    </source>
</evidence>